<feature type="coiled-coil region" evidence="1">
    <location>
        <begin position="343"/>
        <end position="370"/>
    </location>
</feature>
<feature type="region of interest" description="Disordered" evidence="2">
    <location>
        <begin position="65"/>
        <end position="94"/>
    </location>
</feature>
<gene>
    <name evidence="3" type="ORF">CTOB1V02_LOCUS4765</name>
</gene>
<organism evidence="3">
    <name type="scientific">Cyprideis torosa</name>
    <dbReference type="NCBI Taxonomy" id="163714"/>
    <lineage>
        <taxon>Eukaryota</taxon>
        <taxon>Metazoa</taxon>
        <taxon>Ecdysozoa</taxon>
        <taxon>Arthropoda</taxon>
        <taxon>Crustacea</taxon>
        <taxon>Oligostraca</taxon>
        <taxon>Ostracoda</taxon>
        <taxon>Podocopa</taxon>
        <taxon>Podocopida</taxon>
        <taxon>Cytherocopina</taxon>
        <taxon>Cytheroidea</taxon>
        <taxon>Cytherideidae</taxon>
        <taxon>Cyprideis</taxon>
    </lineage>
</organism>
<dbReference type="InterPro" id="IPR032675">
    <property type="entry name" value="LRR_dom_sf"/>
</dbReference>
<name>A0A7R8W8E6_9CRUS</name>
<protein>
    <submittedName>
        <fullName evidence="3">Uncharacterized protein</fullName>
    </submittedName>
</protein>
<evidence type="ECO:0000313" key="3">
    <source>
        <dbReference type="EMBL" id="CAD7226851.1"/>
    </source>
</evidence>
<dbReference type="EMBL" id="OB660951">
    <property type="protein sequence ID" value="CAD7226851.1"/>
    <property type="molecule type" value="Genomic_DNA"/>
</dbReference>
<proteinExistence type="predicted"/>
<feature type="region of interest" description="Disordered" evidence="2">
    <location>
        <begin position="207"/>
        <end position="234"/>
    </location>
</feature>
<evidence type="ECO:0000256" key="1">
    <source>
        <dbReference type="SAM" id="Coils"/>
    </source>
</evidence>
<sequence>MSRLLSMDTGPERRLWLQVDYAPSVIAGAKEFKTFSEQRARLCDCDGGQRQRAGRAEQEATHCKGKQSKASARQKAIGKGRQWQESGKERIGKERNGSRLLVAAASLQASHMISVGDASDSVFMKAKVRPDRTGQENVSVSYAQDVPMISKSSPGIAVFFDFRPQLNSSVVEGVELVEYSQPSQQPTQHPPRPREWMWKSEEEDFHHRKRSLSELTGTGLGAGAESPCSPRPRPREFPRFAGISENSAMSPRTTNDRPPIYRVLYWNKRLKRCQAIKRFGAFGTIVRCQFPVELNHRLPQNNMFFIEFDKVPEDEAGLLKLRSIDVNGVHITKCSVSRGSPRKTEAERELAQKRKAKAETKKSLEAYKQRKISFQKENEGLVHRSVLAKEDPDMAWYEYGFEGTLASFYGKTPPELAHKFLTKKRRKRGKRPRNNVRKQEEPEGVRMFSGEEVFGRIFSDQSLHNIFRFLDFEQQLRFGEICRFCYAIQGDLMMTLREAVLRGSERNPLKRSHLERFVKGCPLLNSLTLGGCKKLSLTYSLLISRLPLLTSLCLAVDKDDLCVKRRSLSEAREWMRCVTPYGLKQIALHCPLLESVFLGSFVHERSLESFLTTAKNVKVLTFVYVGDPHQFLLRSPAVNLRELTMVVPDLVHSDNPRPRRCRMGLALVLLQSFPNLRYLVCYLYEEKRKYMCFQGCCGVLLCFSPCETSTFPPSSKIVDCKGFNFVKTIGPMK</sequence>
<dbReference type="AlphaFoldDB" id="A0A7R8W8E6"/>
<feature type="region of interest" description="Disordered" evidence="2">
    <location>
        <begin position="423"/>
        <end position="442"/>
    </location>
</feature>
<evidence type="ECO:0000256" key="2">
    <source>
        <dbReference type="SAM" id="MobiDB-lite"/>
    </source>
</evidence>
<feature type="compositionally biased region" description="Basic residues" evidence="2">
    <location>
        <begin position="423"/>
        <end position="436"/>
    </location>
</feature>
<dbReference type="OrthoDB" id="423607at2759"/>
<reference evidence="3" key="1">
    <citation type="submission" date="2020-11" db="EMBL/GenBank/DDBJ databases">
        <authorList>
            <person name="Tran Van P."/>
        </authorList>
    </citation>
    <scope>NUCLEOTIDE SEQUENCE</scope>
</reference>
<dbReference type="Gene3D" id="3.80.10.10">
    <property type="entry name" value="Ribonuclease Inhibitor"/>
    <property type="match status" value="1"/>
</dbReference>
<keyword evidence="1" id="KW-0175">Coiled coil</keyword>
<accession>A0A7R8W8E6</accession>